<dbReference type="Proteomes" id="UP000436694">
    <property type="component" value="Unassembled WGS sequence"/>
</dbReference>
<dbReference type="EMBL" id="WIXK01000001">
    <property type="protein sequence ID" value="MQY41701.1"/>
    <property type="molecule type" value="Genomic_DNA"/>
</dbReference>
<sequence length="255" mass="27668">MVQTLRKPEILTIARREGKVTVEGLVEHFGVTPQTIRRDLSELADAGELERVHGGAILPSTTTNIGYTERRDLNLAAKVDIAREVVKHIPNDCSLFLNIGTTTEAVATELQNHMGLLVVTNNMNIATILSGNPNIEVVVTGGNLRRSDGGLVGELARDTISQFRFDYAVIGCSALHENGDILDFDIQEVGVSKAIINRSDQVFLVADLSKFDRKAPARIGALSDMDVFFTDGSPPLAAQQYCHSVATKVIEAEQS</sequence>
<evidence type="ECO:0000256" key="1">
    <source>
        <dbReference type="ARBA" id="ARBA00022491"/>
    </source>
</evidence>
<dbReference type="SUPFAM" id="SSF100950">
    <property type="entry name" value="NagB/RpiA/CoA transferase-like"/>
    <property type="match status" value="1"/>
</dbReference>
<keyword evidence="3" id="KW-0804">Transcription</keyword>
<name>A0A844AUL9_9RHOB</name>
<dbReference type="Pfam" id="PF00455">
    <property type="entry name" value="DeoRC"/>
    <property type="match status" value="1"/>
</dbReference>
<keyword evidence="2" id="KW-0805">Transcription regulation</keyword>
<dbReference type="PROSITE" id="PS51000">
    <property type="entry name" value="HTH_DEOR_2"/>
    <property type="match status" value="1"/>
</dbReference>
<evidence type="ECO:0000313" key="5">
    <source>
        <dbReference type="EMBL" id="MQY41701.1"/>
    </source>
</evidence>
<dbReference type="PRINTS" id="PR00037">
    <property type="entry name" value="HTHLACR"/>
</dbReference>
<dbReference type="Pfam" id="PF08220">
    <property type="entry name" value="HTH_DeoR"/>
    <property type="match status" value="1"/>
</dbReference>
<dbReference type="InterPro" id="IPR050313">
    <property type="entry name" value="Carb_Metab_HTH_regulators"/>
</dbReference>
<keyword evidence="6" id="KW-1185">Reference proteome</keyword>
<dbReference type="InterPro" id="IPR014036">
    <property type="entry name" value="DeoR-like_C"/>
</dbReference>
<dbReference type="RefSeq" id="WP_153545096.1">
    <property type="nucleotide sequence ID" value="NZ_WIXK01000001.1"/>
</dbReference>
<feature type="domain" description="HTH deoR-type" evidence="4">
    <location>
        <begin position="3"/>
        <end position="58"/>
    </location>
</feature>
<accession>A0A844AUL9</accession>
<dbReference type="InterPro" id="IPR036390">
    <property type="entry name" value="WH_DNA-bd_sf"/>
</dbReference>
<evidence type="ECO:0000256" key="2">
    <source>
        <dbReference type="ARBA" id="ARBA00023015"/>
    </source>
</evidence>
<organism evidence="5 6">
    <name type="scientific">Tritonibacter aquimaris</name>
    <dbReference type="NCBI Taxonomy" id="2663379"/>
    <lineage>
        <taxon>Bacteria</taxon>
        <taxon>Pseudomonadati</taxon>
        <taxon>Pseudomonadota</taxon>
        <taxon>Alphaproteobacteria</taxon>
        <taxon>Rhodobacterales</taxon>
        <taxon>Paracoccaceae</taxon>
        <taxon>Tritonibacter</taxon>
    </lineage>
</organism>
<dbReference type="GO" id="GO:0003700">
    <property type="term" value="F:DNA-binding transcription factor activity"/>
    <property type="evidence" value="ECO:0007669"/>
    <property type="project" value="InterPro"/>
</dbReference>
<dbReference type="PANTHER" id="PTHR30363">
    <property type="entry name" value="HTH-TYPE TRANSCRIPTIONAL REGULATOR SRLR-RELATED"/>
    <property type="match status" value="1"/>
</dbReference>
<dbReference type="InterPro" id="IPR037171">
    <property type="entry name" value="NagB/RpiA_transferase-like"/>
</dbReference>
<comment type="caution">
    <text evidence="5">The sequence shown here is derived from an EMBL/GenBank/DDBJ whole genome shotgun (WGS) entry which is preliminary data.</text>
</comment>
<proteinExistence type="predicted"/>
<evidence type="ECO:0000256" key="3">
    <source>
        <dbReference type="ARBA" id="ARBA00023163"/>
    </source>
</evidence>
<evidence type="ECO:0000259" key="4">
    <source>
        <dbReference type="PROSITE" id="PS51000"/>
    </source>
</evidence>
<dbReference type="AlphaFoldDB" id="A0A844AUL9"/>
<gene>
    <name evidence="5" type="ORF">GG681_03540</name>
</gene>
<dbReference type="SMART" id="SM00420">
    <property type="entry name" value="HTH_DEOR"/>
    <property type="match status" value="1"/>
</dbReference>
<dbReference type="InterPro" id="IPR001034">
    <property type="entry name" value="DeoR_HTH"/>
</dbReference>
<dbReference type="SUPFAM" id="SSF46785">
    <property type="entry name" value="Winged helix' DNA-binding domain"/>
    <property type="match status" value="1"/>
</dbReference>
<evidence type="ECO:0000313" key="6">
    <source>
        <dbReference type="Proteomes" id="UP000436694"/>
    </source>
</evidence>
<dbReference type="Gene3D" id="3.40.50.1360">
    <property type="match status" value="1"/>
</dbReference>
<protein>
    <submittedName>
        <fullName evidence="5">DeoR family transcriptional regulator</fullName>
    </submittedName>
</protein>
<reference evidence="5 6" key="1">
    <citation type="submission" date="2019-10" db="EMBL/GenBank/DDBJ databases">
        <title>Epibacterium sp. nov., isolated from seawater.</title>
        <authorList>
            <person name="Zhang X."/>
            <person name="Li N."/>
        </authorList>
    </citation>
    <scope>NUCLEOTIDE SEQUENCE [LARGE SCALE GENOMIC DNA]</scope>
    <source>
        <strain evidence="5 6">SM1969</strain>
    </source>
</reference>
<keyword evidence="1" id="KW-0678">Repressor</keyword>
<dbReference type="PANTHER" id="PTHR30363:SF4">
    <property type="entry name" value="GLYCEROL-3-PHOSPHATE REGULON REPRESSOR"/>
    <property type="match status" value="1"/>
</dbReference>
<dbReference type="SMART" id="SM01134">
    <property type="entry name" value="DeoRC"/>
    <property type="match status" value="1"/>
</dbReference>